<reference evidence="2 3" key="1">
    <citation type="submission" date="2019-03" db="EMBL/GenBank/DDBJ databases">
        <title>Efficiently degradation of phenoxyalkanoic acid herbicides by Cupriavidus oxalaticus strain X32.</title>
        <authorList>
            <person name="Sheng X."/>
        </authorList>
    </citation>
    <scope>NUCLEOTIDE SEQUENCE [LARGE SCALE GENOMIC DNA]</scope>
    <source>
        <strain evidence="2 3">X32</strain>
        <plasmid evidence="2 3">unnamed1</plasmid>
    </source>
</reference>
<dbReference type="RefSeq" id="WP_135707081.1">
    <property type="nucleotide sequence ID" value="NZ_CP038636.1"/>
</dbReference>
<dbReference type="Pfam" id="PF06850">
    <property type="entry name" value="PHB_depo_C"/>
    <property type="match status" value="1"/>
</dbReference>
<dbReference type="Proteomes" id="UP000295294">
    <property type="component" value="Plasmid unnamed1"/>
</dbReference>
<keyword evidence="2" id="KW-0614">Plasmid</keyword>
<evidence type="ECO:0000313" key="3">
    <source>
        <dbReference type="Proteomes" id="UP000295294"/>
    </source>
</evidence>
<evidence type="ECO:0000313" key="2">
    <source>
        <dbReference type="EMBL" id="QBY55900.1"/>
    </source>
</evidence>
<dbReference type="InterPro" id="IPR009656">
    <property type="entry name" value="PHB_depo_C"/>
</dbReference>
<proteinExistence type="predicted"/>
<gene>
    <name evidence="2" type="ORF">E0W60_29325</name>
</gene>
<organism evidence="2 3">
    <name type="scientific">Cupriavidus oxalaticus</name>
    <dbReference type="NCBI Taxonomy" id="96344"/>
    <lineage>
        <taxon>Bacteria</taxon>
        <taxon>Pseudomonadati</taxon>
        <taxon>Pseudomonadota</taxon>
        <taxon>Betaproteobacteria</taxon>
        <taxon>Burkholderiales</taxon>
        <taxon>Burkholderiaceae</taxon>
        <taxon>Cupriavidus</taxon>
    </lineage>
</organism>
<evidence type="ECO:0000259" key="1">
    <source>
        <dbReference type="Pfam" id="PF06850"/>
    </source>
</evidence>
<dbReference type="AlphaFoldDB" id="A0A4P7LID0"/>
<dbReference type="KEGG" id="cox:E0W60_29325"/>
<feature type="domain" description="PHB de-polymerase C-terminal" evidence="1">
    <location>
        <begin position="3"/>
        <end position="29"/>
    </location>
</feature>
<geneLocation type="plasmid" evidence="2">
    <name>unnamed1</name>
</geneLocation>
<accession>A0A4P7LID0</accession>
<name>A0A4P7LID0_9BURK</name>
<dbReference type="EMBL" id="CP038636">
    <property type="protein sequence ID" value="QBY55900.1"/>
    <property type="molecule type" value="Genomic_DNA"/>
</dbReference>
<protein>
    <recommendedName>
        <fullName evidence="1">PHB de-polymerase C-terminal domain-containing protein</fullName>
    </recommendedName>
</protein>
<sequence>MPPDCGHYGLFSGQTWRTEVLPSVRDMTRPHV</sequence>